<reference evidence="2" key="1">
    <citation type="journal article" date="2015" name="Nature">
        <title>Complex archaea that bridge the gap between prokaryotes and eukaryotes.</title>
        <authorList>
            <person name="Spang A."/>
            <person name="Saw J.H."/>
            <person name="Jorgensen S.L."/>
            <person name="Zaremba-Niedzwiedzka K."/>
            <person name="Martijn J."/>
            <person name="Lind A.E."/>
            <person name="van Eijk R."/>
            <person name="Schleper C."/>
            <person name="Guy L."/>
            <person name="Ettema T.J."/>
        </authorList>
    </citation>
    <scope>NUCLEOTIDE SEQUENCE</scope>
</reference>
<feature type="coiled-coil region" evidence="1">
    <location>
        <begin position="469"/>
        <end position="513"/>
    </location>
</feature>
<evidence type="ECO:0000313" key="2">
    <source>
        <dbReference type="EMBL" id="KKM89288.1"/>
    </source>
</evidence>
<protein>
    <recommendedName>
        <fullName evidence="3">Rad50/SbcC-type AAA domain-containing protein</fullName>
    </recommendedName>
</protein>
<proteinExistence type="predicted"/>
<evidence type="ECO:0000256" key="1">
    <source>
        <dbReference type="SAM" id="Coils"/>
    </source>
</evidence>
<comment type="caution">
    <text evidence="2">The sequence shown here is derived from an EMBL/GenBank/DDBJ whole genome shotgun (WGS) entry which is preliminary data.</text>
</comment>
<name>A0A0F9L712_9ZZZZ</name>
<gene>
    <name evidence="2" type="ORF">LCGC14_1250190</name>
</gene>
<dbReference type="SUPFAM" id="SSF52540">
    <property type="entry name" value="P-loop containing nucleoside triphosphate hydrolases"/>
    <property type="match status" value="1"/>
</dbReference>
<accession>A0A0F9L712</accession>
<dbReference type="AlphaFoldDB" id="A0A0F9L712"/>
<evidence type="ECO:0008006" key="3">
    <source>
        <dbReference type="Google" id="ProtNLM"/>
    </source>
</evidence>
<dbReference type="Gene3D" id="3.40.50.300">
    <property type="entry name" value="P-loop containing nucleotide triphosphate hydrolases"/>
    <property type="match status" value="2"/>
</dbReference>
<feature type="coiled-coil region" evidence="1">
    <location>
        <begin position="611"/>
        <end position="645"/>
    </location>
</feature>
<dbReference type="InterPro" id="IPR016195">
    <property type="entry name" value="Pol/histidinol_Pase-like"/>
</dbReference>
<dbReference type="Gene3D" id="3.20.20.140">
    <property type="entry name" value="Metal-dependent hydrolases"/>
    <property type="match status" value="1"/>
</dbReference>
<organism evidence="2">
    <name type="scientific">marine sediment metagenome</name>
    <dbReference type="NCBI Taxonomy" id="412755"/>
    <lineage>
        <taxon>unclassified sequences</taxon>
        <taxon>metagenomes</taxon>
        <taxon>ecological metagenomes</taxon>
    </lineage>
</organism>
<dbReference type="SUPFAM" id="SSF89550">
    <property type="entry name" value="PHP domain-like"/>
    <property type="match status" value="1"/>
</dbReference>
<keyword evidence="1" id="KW-0175">Coiled coil</keyword>
<sequence>MEDFEEITKIANGLKFYKTDLHVHYPIEIKNESECFEIGVDIQRVVDKFLEFKYDLVAIGNHNSIKAIQEIKEFSDNNSDILQKIRILPSIELNLKENYHLVLIFPDIFTEDQIRDLLVGFGFKSPPEGDYDEEETLHFFENTKSVCEKDMNKILEKCKKAGVIVIAPHTTKNKGFDDNVNSRDRKRIIKADLLNILDCEELPEFYTVSNKDLEKRLAHIRCSDAHKLSEIGNNATWIKMDLPRYKSFQQLIYEPKLRILREEPTSKIKFKIIGLFVDGGMLKDVKVHFNENYNSIIGGTGSGKSSTIDIFKYIFGSLGLNNKFKKLTLNRLRDIHNVGTKFVLYCQRNADIYKIIREVPLIEKELKSKDIEKLILNLPSCEIFKLIASQFNKISDDIDEIFQPVIFGQNELLDYSFDSEDLVNMFNLKVKDTIYKDYIAFFEQIRERIKIVDDLAKLNDKLGELDFQIEEFNKIIEERQRLLEDIKENFPDIDTYNKERQVYKGLMEKLNNNEEIIESFLKELILDVEVIDLTEVKNNDHFEQINEIIQQILEDFKDFKIKSNKFKELKEKIQKIYNSELEIIYTKYDLEFKEFCKQNNIQDNIAIQEYINSQENDKNILILKKQEIEKEIEKLNEEKTLLFNDIAMLYEKNSSLLETWRRYANDFTSQMHGLTKIEIGSETDSEEYTKVLKELGLNSTQIKKIVNGIEPDVFVELYMNERENFKEKLQELKFKDVTIEKIIGNFNESLQLRCKLCLEKPLVQFFLKKNEKFKSIDDISTGERCATLLNFVFCQADEPVIIDQPEDNIDYNYIKSTINILKEQKSTRQFIIVSHNQNLPVLADADLILTMNNIDDKKIEIQNRGSLENEEIHNSILNLEGGREAFKLRMKKYQLIEI</sequence>
<dbReference type="InterPro" id="IPR027417">
    <property type="entry name" value="P-loop_NTPase"/>
</dbReference>
<dbReference type="EMBL" id="LAZR01006841">
    <property type="protein sequence ID" value="KKM89288.1"/>
    <property type="molecule type" value="Genomic_DNA"/>
</dbReference>